<dbReference type="Pfam" id="PF02441">
    <property type="entry name" value="Flavoprotein"/>
    <property type="match status" value="1"/>
</dbReference>
<keyword evidence="3 4" id="KW-0288">FMN</keyword>
<keyword evidence="3" id="KW-0460">Magnesium</keyword>
<evidence type="ECO:0000313" key="7">
    <source>
        <dbReference type="EMBL" id="MFC5712202.1"/>
    </source>
</evidence>
<evidence type="ECO:0000259" key="6">
    <source>
        <dbReference type="Pfam" id="PF04127"/>
    </source>
</evidence>
<comment type="cofactor">
    <cofactor evidence="3">
        <name>FMN</name>
        <dbReference type="ChEBI" id="CHEBI:58210"/>
    </cofactor>
    <text evidence="3">Binds 1 FMN per subunit.</text>
</comment>
<dbReference type="InterPro" id="IPR035929">
    <property type="entry name" value="CoaB-like_sf"/>
</dbReference>
<keyword evidence="3 4" id="KW-0436">Ligase</keyword>
<evidence type="ECO:0000256" key="2">
    <source>
        <dbReference type="ARBA" id="ARBA00023239"/>
    </source>
</evidence>
<comment type="similarity">
    <text evidence="3 4">In the N-terminal section; belongs to the HFCD (homo-oligomeric flavin containing Cys decarboxylase) superfamily.</text>
</comment>
<name>A0ABW0YLD7_9BACI</name>
<dbReference type="Gene3D" id="3.40.50.10300">
    <property type="entry name" value="CoaB-like"/>
    <property type="match status" value="1"/>
</dbReference>
<comment type="caution">
    <text evidence="7">The sequence shown here is derived from an EMBL/GenBank/DDBJ whole genome shotgun (WGS) entry which is preliminary data.</text>
</comment>
<comment type="similarity">
    <text evidence="3 4">In the C-terminal section; belongs to the PPC synthetase family.</text>
</comment>
<accession>A0ABW0YLD7</accession>
<feature type="region of interest" description="Phosphopantothenoylcysteine decarboxylase" evidence="3">
    <location>
        <begin position="1"/>
        <end position="192"/>
    </location>
</feature>
<comment type="cofactor">
    <cofactor evidence="3">
        <name>Mg(2+)</name>
        <dbReference type="ChEBI" id="CHEBI:18420"/>
    </cofactor>
</comment>
<dbReference type="NCBIfam" id="TIGR00521">
    <property type="entry name" value="coaBC_dfp"/>
    <property type="match status" value="1"/>
</dbReference>
<comment type="function">
    <text evidence="4">Catalyzes two steps in the biosynthesis of coenzyme A. In the first step cysteine is conjugated to 4'-phosphopantothenate to form 4-phosphopantothenoylcysteine, in the latter compound is decarboxylated to form 4'-phosphopantotheine.</text>
</comment>
<proteinExistence type="inferred from homology"/>
<protein>
    <recommendedName>
        <fullName evidence="3">Coenzyme A biosynthesis bifunctional protein CoaBC</fullName>
    </recommendedName>
    <alternativeName>
        <fullName evidence="3">DNA/pantothenate metabolism flavoprotein</fullName>
    </alternativeName>
    <alternativeName>
        <fullName evidence="3">Phosphopantothenoylcysteine synthetase/decarboxylase</fullName>
        <shortName evidence="3">PPCS-PPCDC</shortName>
    </alternativeName>
    <domain>
        <recommendedName>
            <fullName evidence="3">Phosphopantothenoylcysteine decarboxylase</fullName>
            <shortName evidence="3">PPC decarboxylase</shortName>
            <shortName evidence="3">PPC-DC</shortName>
            <ecNumber evidence="3">4.1.1.36</ecNumber>
        </recommendedName>
        <alternativeName>
            <fullName evidence="3">CoaC</fullName>
        </alternativeName>
    </domain>
    <domain>
        <recommendedName>
            <fullName evidence="3">Phosphopantothenate--cysteine ligase</fullName>
            <ecNumber evidence="3">6.3.2.5</ecNumber>
        </recommendedName>
        <alternativeName>
            <fullName evidence="3">CoaB</fullName>
        </alternativeName>
        <alternativeName>
            <fullName evidence="3">Phosphopantothenoylcysteine synthetase</fullName>
            <shortName evidence="3">PPC synthetase</shortName>
            <shortName evidence="3">PPC-S</shortName>
        </alternativeName>
    </domain>
</protein>
<dbReference type="SUPFAM" id="SSF102645">
    <property type="entry name" value="CoaB-like"/>
    <property type="match status" value="1"/>
</dbReference>
<dbReference type="InterPro" id="IPR036551">
    <property type="entry name" value="Flavin_trans-like"/>
</dbReference>
<dbReference type="RefSeq" id="WP_385939275.1">
    <property type="nucleotide sequence ID" value="NZ_JBHSOZ010000003.1"/>
</dbReference>
<dbReference type="PANTHER" id="PTHR14359:SF6">
    <property type="entry name" value="PHOSPHOPANTOTHENOYLCYSTEINE DECARBOXYLASE"/>
    <property type="match status" value="1"/>
</dbReference>
<keyword evidence="3 4" id="KW-0285">Flavoprotein</keyword>
<evidence type="ECO:0000256" key="1">
    <source>
        <dbReference type="ARBA" id="ARBA00022793"/>
    </source>
</evidence>
<dbReference type="Proteomes" id="UP001596142">
    <property type="component" value="Unassembled WGS sequence"/>
</dbReference>
<feature type="domain" description="Flavoprotein" evidence="5">
    <location>
        <begin position="5"/>
        <end position="175"/>
    </location>
</feature>
<dbReference type="GO" id="GO:0004633">
    <property type="term" value="F:phosphopantothenoylcysteine decarboxylase activity"/>
    <property type="evidence" value="ECO:0007669"/>
    <property type="project" value="UniProtKB-EC"/>
</dbReference>
<comment type="pathway">
    <text evidence="3 4">Cofactor biosynthesis; coenzyme A biosynthesis; CoA from (R)-pantothenate: step 3/5.</text>
</comment>
<feature type="binding site" evidence="3">
    <location>
        <position position="325"/>
    </location>
    <ligand>
        <name>CTP</name>
        <dbReference type="ChEBI" id="CHEBI:37563"/>
    </ligand>
</feature>
<sequence length="405" mass="44005">MIKGKNIVLAVTGGIAAFKAAALASKLSQAGADVRVMMTEGAKEFIKPLTFQALTRHRVYDDTFAEEEPEKVAHIDIADWADIFLIAPATANVIGKIANGIADDMVTTSALATKAKVFIAPAMNVNMYEHPAVQRNMERLHNDGCTFIEPGEGYLACGWIGKGRMAEPEGIVSFLEEAGSQKANKKILQGKHVLITAGPTHESIDPVRVFTNHSTGKMGYALAEEAVEMGGEVTLISGPVQLKTPRGAARIDVTTAEEMYDAVMEHFDKADVVVKTAAVADYTPVETSDQKVKKQPGNLIIEMKRTKDILAELGKQKTNQFLVGFAAESEHVEDYGRMKLENKNLDMVVANNITSDNAGFGHDTNIVSLISKHEDQIKRLPLLSKREVASEILKTAVRCMGGERQ</sequence>
<comment type="catalytic activity">
    <reaction evidence="3 4">
        <text>(R)-4'-phosphopantothenate + L-cysteine + CTP = N-[(R)-4-phosphopantothenoyl]-L-cysteine + CMP + diphosphate + H(+)</text>
        <dbReference type="Rhea" id="RHEA:19397"/>
        <dbReference type="ChEBI" id="CHEBI:10986"/>
        <dbReference type="ChEBI" id="CHEBI:15378"/>
        <dbReference type="ChEBI" id="CHEBI:33019"/>
        <dbReference type="ChEBI" id="CHEBI:35235"/>
        <dbReference type="ChEBI" id="CHEBI:37563"/>
        <dbReference type="ChEBI" id="CHEBI:59458"/>
        <dbReference type="ChEBI" id="CHEBI:60377"/>
        <dbReference type="EC" id="6.3.2.5"/>
    </reaction>
</comment>
<feature type="region of interest" description="Phosphopantothenate--cysteine ligase" evidence="3">
    <location>
        <begin position="193"/>
        <end position="405"/>
    </location>
</feature>
<dbReference type="EC" id="6.3.2.5" evidence="3"/>
<comment type="pathway">
    <text evidence="3 4">Cofactor biosynthesis; coenzyme A biosynthesis; CoA from (R)-pantothenate: step 2/5.</text>
</comment>
<feature type="active site" description="Proton donor" evidence="3">
    <location>
        <position position="157"/>
    </location>
</feature>
<dbReference type="Gene3D" id="3.40.50.1950">
    <property type="entry name" value="Flavin prenyltransferase-like"/>
    <property type="match status" value="1"/>
</dbReference>
<dbReference type="EC" id="4.1.1.36" evidence="3"/>
<dbReference type="Pfam" id="PF04127">
    <property type="entry name" value="DFP"/>
    <property type="match status" value="1"/>
</dbReference>
<dbReference type="InterPro" id="IPR007085">
    <property type="entry name" value="DNA/pantothenate-metab_flavo_C"/>
</dbReference>
<gene>
    <name evidence="3 7" type="primary">coaBC</name>
    <name evidence="7" type="ORF">ACFPU1_05370</name>
</gene>
<feature type="binding site" evidence="3">
    <location>
        <position position="281"/>
    </location>
    <ligand>
        <name>CTP</name>
        <dbReference type="ChEBI" id="CHEBI:37563"/>
    </ligand>
</feature>
<dbReference type="PANTHER" id="PTHR14359">
    <property type="entry name" value="HOMO-OLIGOMERIC FLAVIN CONTAINING CYS DECARBOXYLASE FAMILY"/>
    <property type="match status" value="1"/>
</dbReference>
<comment type="catalytic activity">
    <reaction evidence="3 4">
        <text>N-[(R)-4-phosphopantothenoyl]-L-cysteine + H(+) = (R)-4'-phosphopantetheine + CO2</text>
        <dbReference type="Rhea" id="RHEA:16793"/>
        <dbReference type="ChEBI" id="CHEBI:15378"/>
        <dbReference type="ChEBI" id="CHEBI:16526"/>
        <dbReference type="ChEBI" id="CHEBI:59458"/>
        <dbReference type="ChEBI" id="CHEBI:61723"/>
        <dbReference type="EC" id="4.1.1.36"/>
    </reaction>
</comment>
<feature type="domain" description="DNA/pantothenate metabolism flavoprotein C-terminal" evidence="6">
    <location>
        <begin position="188"/>
        <end position="396"/>
    </location>
</feature>
<feature type="binding site" evidence="3">
    <location>
        <position position="339"/>
    </location>
    <ligand>
        <name>CTP</name>
        <dbReference type="ChEBI" id="CHEBI:37563"/>
    </ligand>
</feature>
<evidence type="ECO:0000256" key="3">
    <source>
        <dbReference type="HAMAP-Rule" id="MF_02225"/>
    </source>
</evidence>
<evidence type="ECO:0000256" key="4">
    <source>
        <dbReference type="RuleBase" id="RU364078"/>
    </source>
</evidence>
<keyword evidence="1 3" id="KW-0210">Decarboxylase</keyword>
<dbReference type="HAMAP" id="MF_02225">
    <property type="entry name" value="CoaBC"/>
    <property type="match status" value="1"/>
</dbReference>
<dbReference type="InterPro" id="IPR003382">
    <property type="entry name" value="Flavoprotein"/>
</dbReference>
<keyword evidence="3" id="KW-0479">Metal-binding</keyword>
<evidence type="ECO:0000259" key="5">
    <source>
        <dbReference type="Pfam" id="PF02441"/>
    </source>
</evidence>
<reference evidence="8" key="1">
    <citation type="journal article" date="2019" name="Int. J. Syst. Evol. Microbiol.">
        <title>The Global Catalogue of Microorganisms (GCM) 10K type strain sequencing project: providing services to taxonomists for standard genome sequencing and annotation.</title>
        <authorList>
            <consortium name="The Broad Institute Genomics Platform"/>
            <consortium name="The Broad Institute Genome Sequencing Center for Infectious Disease"/>
            <person name="Wu L."/>
            <person name="Ma J."/>
        </authorList>
    </citation>
    <scope>NUCLEOTIDE SEQUENCE [LARGE SCALE GENOMIC DNA]</scope>
    <source>
        <strain evidence="8">CECT 7184</strain>
    </source>
</reference>
<evidence type="ECO:0000313" key="8">
    <source>
        <dbReference type="Proteomes" id="UP001596142"/>
    </source>
</evidence>
<feature type="binding site" evidence="3">
    <location>
        <position position="291"/>
    </location>
    <ligand>
        <name>CTP</name>
        <dbReference type="ChEBI" id="CHEBI:37563"/>
    </ligand>
</feature>
<organism evidence="7 8">
    <name type="scientific">Thalassorhabdus alkalitolerans</name>
    <dbReference type="NCBI Taxonomy" id="2282697"/>
    <lineage>
        <taxon>Bacteria</taxon>
        <taxon>Bacillati</taxon>
        <taxon>Bacillota</taxon>
        <taxon>Bacilli</taxon>
        <taxon>Bacillales</taxon>
        <taxon>Bacillaceae</taxon>
        <taxon>Thalassorhabdus</taxon>
    </lineage>
</organism>
<dbReference type="EMBL" id="JBHSOZ010000003">
    <property type="protein sequence ID" value="MFC5712202.1"/>
    <property type="molecule type" value="Genomic_DNA"/>
</dbReference>
<dbReference type="InterPro" id="IPR005252">
    <property type="entry name" value="CoaBC"/>
</dbReference>
<keyword evidence="8" id="KW-1185">Reference proteome</keyword>
<dbReference type="GO" id="GO:0004632">
    <property type="term" value="F:phosphopantothenate--cysteine ligase activity"/>
    <property type="evidence" value="ECO:0007669"/>
    <property type="project" value="UniProtKB-EC"/>
</dbReference>
<dbReference type="SUPFAM" id="SSF52507">
    <property type="entry name" value="Homo-oligomeric flavin-containing Cys decarboxylases, HFCD"/>
    <property type="match status" value="1"/>
</dbReference>
<keyword evidence="2 3" id="KW-0456">Lyase</keyword>
<feature type="binding site" evidence="3">
    <location>
        <position position="343"/>
    </location>
    <ligand>
        <name>CTP</name>
        <dbReference type="ChEBI" id="CHEBI:37563"/>
    </ligand>
</feature>
<comment type="function">
    <text evidence="3">Catalyzes two sequential steps in the biosynthesis of coenzyme A. In the first step cysteine is conjugated to 4'-phosphopantothenate to form 4-phosphopantothenoylcysteine. In the second step the latter compound is decarboxylated to form 4'-phosphopantotheine.</text>
</comment>
<keyword evidence="3" id="KW-0511">Multifunctional enzyme</keyword>
<comment type="caution">
    <text evidence="3">Lacks conserved residue(s) required for the propagation of feature annotation.</text>
</comment>